<evidence type="ECO:0000313" key="4">
    <source>
        <dbReference type="Proteomes" id="UP001623348"/>
    </source>
</evidence>
<dbReference type="EMBL" id="BAAFJT010000006">
    <property type="protein sequence ID" value="GAB0191350.1"/>
    <property type="molecule type" value="Genomic_DNA"/>
</dbReference>
<dbReference type="SUPFAM" id="SSF82171">
    <property type="entry name" value="DPP6 N-terminal domain-like"/>
    <property type="match status" value="1"/>
</dbReference>
<keyword evidence="4" id="KW-1185">Reference proteome</keyword>
<organism evidence="3 4">
    <name type="scientific">Grus japonensis</name>
    <name type="common">Japanese crane</name>
    <name type="synonym">Red-crowned crane</name>
    <dbReference type="NCBI Taxonomy" id="30415"/>
    <lineage>
        <taxon>Eukaryota</taxon>
        <taxon>Metazoa</taxon>
        <taxon>Chordata</taxon>
        <taxon>Craniata</taxon>
        <taxon>Vertebrata</taxon>
        <taxon>Euteleostomi</taxon>
        <taxon>Archelosauria</taxon>
        <taxon>Archosauria</taxon>
        <taxon>Dinosauria</taxon>
        <taxon>Saurischia</taxon>
        <taxon>Theropoda</taxon>
        <taxon>Coelurosauria</taxon>
        <taxon>Aves</taxon>
        <taxon>Neognathae</taxon>
        <taxon>Neoaves</taxon>
        <taxon>Gruiformes</taxon>
        <taxon>Gruidae</taxon>
        <taxon>Grus</taxon>
    </lineage>
</organism>
<dbReference type="Proteomes" id="UP001623348">
    <property type="component" value="Unassembled WGS sequence"/>
</dbReference>
<evidence type="ECO:0000259" key="2">
    <source>
        <dbReference type="Pfam" id="PF00930"/>
    </source>
</evidence>
<dbReference type="Gene3D" id="2.140.10.30">
    <property type="entry name" value="Dipeptidylpeptidase IV, N-terminal domain"/>
    <property type="match status" value="1"/>
</dbReference>
<dbReference type="Pfam" id="PF00326">
    <property type="entry name" value="Peptidase_S9"/>
    <property type="match status" value="2"/>
</dbReference>
<feature type="domain" description="Peptidase S9 prolyl oligopeptidase catalytic" evidence="1">
    <location>
        <begin position="338"/>
        <end position="393"/>
    </location>
</feature>
<dbReference type="Pfam" id="PF00930">
    <property type="entry name" value="DPPIV_N"/>
    <property type="match status" value="1"/>
</dbReference>
<protein>
    <submittedName>
        <fullName evidence="3">Inactive dipeptidyl peptidase 10</fullName>
    </submittedName>
</protein>
<feature type="domain" description="Dipeptidylpeptidase IV N-terminal" evidence="2">
    <location>
        <begin position="2"/>
        <end position="220"/>
    </location>
</feature>
<reference evidence="3 4" key="1">
    <citation type="submission" date="2024-06" db="EMBL/GenBank/DDBJ databases">
        <title>The draft genome of Grus japonensis, version 3.</title>
        <authorList>
            <person name="Nabeshima K."/>
            <person name="Suzuki S."/>
            <person name="Onuma M."/>
        </authorList>
    </citation>
    <scope>NUCLEOTIDE SEQUENCE [LARGE SCALE GENOMIC DNA]</scope>
    <source>
        <strain evidence="3 4">451A</strain>
    </source>
</reference>
<sequence length="406" mass="45803">MIYIFENNIYYQPDVRSSSLRLTSSGKEGIIFNGIADWLYEDGERLAFLTINDSLVPNMVIPRFTGGLYPKGKQYPYPKAGQTNPTIKLFVVDLYGPAHTLELMPPDSFKSRDYYITMVKWISNTKAVVRWLNRPQNISILTVCETTTGACTKNEEPIFSKDGSMFFMTVPVKQGGRGEFHHIAMFTVQAKSEQISVRHLTSGNWEVIKILAYDENTQKIDEAPGSQLVTDKFHIDWDSVLVNSDNVIVARFDGRGSGFQGLKILQEVHRCLGSVEVKDQIAAVESLLKQPFIDPKRLSIFGKGYGGYITSMILKSSERLFKCGAVVAPITDMKLYAKVHFQHSAELIKHLIKAGVNYTMQIYPDEGHNIASEKSKYHLYSTILGFFSACLKEETPILPQEPEEDE</sequence>
<evidence type="ECO:0000313" key="3">
    <source>
        <dbReference type="EMBL" id="GAB0191350.1"/>
    </source>
</evidence>
<dbReference type="SUPFAM" id="SSF53474">
    <property type="entry name" value="alpha/beta-Hydrolases"/>
    <property type="match status" value="1"/>
</dbReference>
<dbReference type="Gene3D" id="3.40.50.1820">
    <property type="entry name" value="alpha/beta hydrolase"/>
    <property type="match status" value="2"/>
</dbReference>
<accession>A0ABC9X0X5</accession>
<dbReference type="PANTHER" id="PTHR11731">
    <property type="entry name" value="PROTEASE FAMILY S9B,C DIPEPTIDYL-PEPTIDASE IV-RELATED"/>
    <property type="match status" value="1"/>
</dbReference>
<dbReference type="PANTHER" id="PTHR11731:SF21">
    <property type="entry name" value="INACTIVE DIPEPTIDYL PEPTIDASE 10"/>
    <property type="match status" value="1"/>
</dbReference>
<gene>
    <name evidence="3" type="ORF">GRJ2_001600300</name>
</gene>
<proteinExistence type="predicted"/>
<name>A0ABC9X0X5_GRUJA</name>
<dbReference type="InterPro" id="IPR029058">
    <property type="entry name" value="AB_hydrolase_fold"/>
</dbReference>
<dbReference type="InterPro" id="IPR050278">
    <property type="entry name" value="Serine_Prot_S9B/DPPIV"/>
</dbReference>
<dbReference type="InterPro" id="IPR002469">
    <property type="entry name" value="Peptidase_S9B_N"/>
</dbReference>
<dbReference type="InterPro" id="IPR001375">
    <property type="entry name" value="Peptidase_S9_cat"/>
</dbReference>
<feature type="domain" description="Peptidase S9 prolyl oligopeptidase catalytic" evidence="1">
    <location>
        <begin position="234"/>
        <end position="337"/>
    </location>
</feature>
<dbReference type="AlphaFoldDB" id="A0ABC9X0X5"/>
<evidence type="ECO:0000259" key="1">
    <source>
        <dbReference type="Pfam" id="PF00326"/>
    </source>
</evidence>
<comment type="caution">
    <text evidence="3">The sequence shown here is derived from an EMBL/GenBank/DDBJ whole genome shotgun (WGS) entry which is preliminary data.</text>
</comment>